<sequence>MVNQFDVVLIDLNPTVGAEINKTRPCVVISPNDVNKHLKTVIIAPLTSTARGWPFRPVVQGSKVKSEVAIDQMRAIDKNRIIKKLGQLTAVESNLVASIVKEFFE</sequence>
<accession>A0A9X2WXV0</accession>
<keyword evidence="1" id="KW-0540">Nuclease</keyword>
<dbReference type="SUPFAM" id="SSF50118">
    <property type="entry name" value="Cell growth inhibitor/plasmid maintenance toxic component"/>
    <property type="match status" value="1"/>
</dbReference>
<reference evidence="2" key="1">
    <citation type="journal article" date="2023" name="Int. J. Syst. Evol. Microbiol.">
        <title>&lt;i&gt;Shewanella septentrionalis&lt;/i&gt; sp. nov. and &lt;i&gt;Shewanella holmiensis&lt;/i&gt; sp. nov., isolated from Baltic Sea water and sediments.</title>
        <authorList>
            <person name="Martin-Rodriguez A.J."/>
            <person name="Thorell K."/>
            <person name="Joffre E."/>
            <person name="Jensie-Markopoulos S."/>
            <person name="Moore E.R.B."/>
            <person name="Sjoling A."/>
        </authorList>
    </citation>
    <scope>NUCLEOTIDE SEQUENCE</scope>
    <source>
        <strain evidence="2">SP1W3</strain>
    </source>
</reference>
<comment type="caution">
    <text evidence="2">The sequence shown here is derived from an EMBL/GenBank/DDBJ whole genome shotgun (WGS) entry which is preliminary data.</text>
</comment>
<keyword evidence="1" id="KW-0255">Endonuclease</keyword>
<protein>
    <recommendedName>
        <fullName evidence="1">mRNA interferase</fullName>
        <ecNumber evidence="1">3.1.-.-</ecNumber>
    </recommendedName>
</protein>
<gene>
    <name evidence="2" type="ORF">NE536_20355</name>
</gene>
<dbReference type="EMBL" id="JAMTCC010000050">
    <property type="protein sequence ID" value="MCT7947709.1"/>
    <property type="molecule type" value="Genomic_DNA"/>
</dbReference>
<dbReference type="GO" id="GO:0016787">
    <property type="term" value="F:hydrolase activity"/>
    <property type="evidence" value="ECO:0007669"/>
    <property type="project" value="UniProtKB-KW"/>
</dbReference>
<evidence type="ECO:0000313" key="2">
    <source>
        <dbReference type="EMBL" id="MCT7947709.1"/>
    </source>
</evidence>
<keyword evidence="3" id="KW-1185">Reference proteome</keyword>
<dbReference type="AlphaFoldDB" id="A0A9X2WXV0"/>
<evidence type="ECO:0000256" key="1">
    <source>
        <dbReference type="PIRNR" id="PIRNR033490"/>
    </source>
</evidence>
<keyword evidence="1" id="KW-0378">Hydrolase</keyword>
<dbReference type="GO" id="GO:0003677">
    <property type="term" value="F:DNA binding"/>
    <property type="evidence" value="ECO:0007669"/>
    <property type="project" value="InterPro"/>
</dbReference>
<dbReference type="GO" id="GO:0006402">
    <property type="term" value="P:mRNA catabolic process"/>
    <property type="evidence" value="ECO:0007669"/>
    <property type="project" value="TreeGrafter"/>
</dbReference>
<dbReference type="RefSeq" id="WP_261273862.1">
    <property type="nucleotide sequence ID" value="NZ_JAMTCC010000050.1"/>
</dbReference>
<dbReference type="InterPro" id="IPR011067">
    <property type="entry name" value="Plasmid_toxin/cell-grow_inhib"/>
</dbReference>
<comment type="function">
    <text evidence="1">Toxic component of a type II toxin-antitoxin (TA) system.</text>
</comment>
<dbReference type="PANTHER" id="PTHR33988">
    <property type="entry name" value="ENDORIBONUCLEASE MAZF-RELATED"/>
    <property type="match status" value="1"/>
</dbReference>
<dbReference type="Gene3D" id="2.30.30.110">
    <property type="match status" value="1"/>
</dbReference>
<dbReference type="GO" id="GO:0016075">
    <property type="term" value="P:rRNA catabolic process"/>
    <property type="evidence" value="ECO:0007669"/>
    <property type="project" value="TreeGrafter"/>
</dbReference>
<dbReference type="EC" id="3.1.-.-" evidence="1"/>
<dbReference type="PIRSF" id="PIRSF033490">
    <property type="entry name" value="MazF"/>
    <property type="match status" value="1"/>
</dbReference>
<dbReference type="Proteomes" id="UP001155604">
    <property type="component" value="Unassembled WGS sequence"/>
</dbReference>
<name>A0A9X2WXV0_9GAMM</name>
<evidence type="ECO:0000313" key="3">
    <source>
        <dbReference type="Proteomes" id="UP001155604"/>
    </source>
</evidence>
<dbReference type="Pfam" id="PF02452">
    <property type="entry name" value="PemK_toxin"/>
    <property type="match status" value="1"/>
</dbReference>
<proteinExistence type="inferred from homology"/>
<dbReference type="PANTHER" id="PTHR33988:SF2">
    <property type="entry name" value="ENDORIBONUCLEASE MAZF"/>
    <property type="match status" value="1"/>
</dbReference>
<organism evidence="2 3">
    <name type="scientific">Shewanella septentrionalis</name>
    <dbReference type="NCBI Taxonomy" id="2952223"/>
    <lineage>
        <taxon>Bacteria</taxon>
        <taxon>Pseudomonadati</taxon>
        <taxon>Pseudomonadota</taxon>
        <taxon>Gammaproteobacteria</taxon>
        <taxon>Alteromonadales</taxon>
        <taxon>Shewanellaceae</taxon>
        <taxon>Shewanella</taxon>
    </lineage>
</organism>
<comment type="similarity">
    <text evidence="1">Belongs to the PemK/MazF family.</text>
</comment>
<dbReference type="InterPro" id="IPR003477">
    <property type="entry name" value="PemK-like"/>
</dbReference>
<dbReference type="GO" id="GO:0004521">
    <property type="term" value="F:RNA endonuclease activity"/>
    <property type="evidence" value="ECO:0007669"/>
    <property type="project" value="TreeGrafter"/>
</dbReference>